<sequence>MKQFETNEELIYALIIDDLDGAITPSDKVFLYQWRSAAAENENTYQDFLSVQLNMDKLYQRDRSDVENSWKALDKKIVQKLQAQQFPQKGRSIRFWFSAAAAAMILLSLTYYFINDSRYVVVSTANHTAITRVVLPDGTEVSLNAGTTIKYLKHDFVKHRKLELKTGEVFIHVAPHNDSRFSVDLGDVTAEDIGTSFNVVKNDKKVSVIVEEGKVALKHLQLDRSVMLSAGKLGVYDIGTQALAVADNPNVNYKAWLDRKFIFKEISVVQAAEQLEKAYQVPVRVKDESLKNRKLTASLHYQTLDSALAVISASLQCKVTKEKNRYVLSDH</sequence>
<feature type="transmembrane region" description="Helical" evidence="1">
    <location>
        <begin position="95"/>
        <end position="114"/>
    </location>
</feature>
<dbReference type="RefSeq" id="WP_084238770.1">
    <property type="nucleotide sequence ID" value="NZ_FWXT01000001.1"/>
</dbReference>
<evidence type="ECO:0000259" key="3">
    <source>
        <dbReference type="Pfam" id="PF16344"/>
    </source>
</evidence>
<dbReference type="PIRSF" id="PIRSF018266">
    <property type="entry name" value="FecR"/>
    <property type="match status" value="1"/>
</dbReference>
<keyword evidence="1" id="KW-0812">Transmembrane</keyword>
<organism evidence="4 5">
    <name type="scientific">Pedobacter africanus</name>
    <dbReference type="NCBI Taxonomy" id="151894"/>
    <lineage>
        <taxon>Bacteria</taxon>
        <taxon>Pseudomonadati</taxon>
        <taxon>Bacteroidota</taxon>
        <taxon>Sphingobacteriia</taxon>
        <taxon>Sphingobacteriales</taxon>
        <taxon>Sphingobacteriaceae</taxon>
        <taxon>Pedobacter</taxon>
    </lineage>
</organism>
<keyword evidence="5" id="KW-1185">Reference proteome</keyword>
<dbReference type="EMBL" id="FWXT01000001">
    <property type="protein sequence ID" value="SMC72803.1"/>
    <property type="molecule type" value="Genomic_DNA"/>
</dbReference>
<feature type="domain" description="Protein FecR C-terminal" evidence="3">
    <location>
        <begin position="260"/>
        <end position="327"/>
    </location>
</feature>
<dbReference type="STRING" id="151894.SAMN04488524_2394"/>
<keyword evidence="1" id="KW-1133">Transmembrane helix</keyword>
<dbReference type="AlphaFoldDB" id="A0A1W2BIV1"/>
<dbReference type="OrthoDB" id="1452822at2"/>
<evidence type="ECO:0000256" key="1">
    <source>
        <dbReference type="SAM" id="Phobius"/>
    </source>
</evidence>
<dbReference type="Gene3D" id="3.55.50.30">
    <property type="match status" value="1"/>
</dbReference>
<accession>A0A1W2BIV1</accession>
<dbReference type="PANTHER" id="PTHR30273">
    <property type="entry name" value="PERIPLASMIC SIGNAL SENSOR AND SIGMA FACTOR ACTIVATOR FECR-RELATED"/>
    <property type="match status" value="1"/>
</dbReference>
<dbReference type="Pfam" id="PF16344">
    <property type="entry name" value="FecR_C"/>
    <property type="match status" value="1"/>
</dbReference>
<evidence type="ECO:0000259" key="2">
    <source>
        <dbReference type="Pfam" id="PF04773"/>
    </source>
</evidence>
<reference evidence="5" key="1">
    <citation type="submission" date="2017-04" db="EMBL/GenBank/DDBJ databases">
        <authorList>
            <person name="Varghese N."/>
            <person name="Submissions S."/>
        </authorList>
    </citation>
    <scope>NUCLEOTIDE SEQUENCE [LARGE SCALE GENOMIC DNA]</scope>
    <source>
        <strain evidence="5">DSM 12126</strain>
    </source>
</reference>
<dbReference type="Gene3D" id="2.60.120.1440">
    <property type="match status" value="1"/>
</dbReference>
<dbReference type="PANTHER" id="PTHR30273:SF2">
    <property type="entry name" value="PROTEIN FECR"/>
    <property type="match status" value="1"/>
</dbReference>
<gene>
    <name evidence="4" type="ORF">SAMN04488524_2394</name>
</gene>
<feature type="domain" description="FecR protein" evidence="2">
    <location>
        <begin position="127"/>
        <end position="215"/>
    </location>
</feature>
<dbReference type="InterPro" id="IPR006860">
    <property type="entry name" value="FecR"/>
</dbReference>
<name>A0A1W2BIV1_9SPHI</name>
<keyword evidence="1" id="KW-0472">Membrane</keyword>
<evidence type="ECO:0000313" key="4">
    <source>
        <dbReference type="EMBL" id="SMC72803.1"/>
    </source>
</evidence>
<dbReference type="Pfam" id="PF04773">
    <property type="entry name" value="FecR"/>
    <property type="match status" value="1"/>
</dbReference>
<dbReference type="Proteomes" id="UP000192756">
    <property type="component" value="Unassembled WGS sequence"/>
</dbReference>
<protein>
    <submittedName>
        <fullName evidence="4">FecR family protein</fullName>
    </submittedName>
</protein>
<dbReference type="InterPro" id="IPR032508">
    <property type="entry name" value="FecR_C"/>
</dbReference>
<dbReference type="InterPro" id="IPR012373">
    <property type="entry name" value="Ferrdict_sens_TM"/>
</dbReference>
<dbReference type="GO" id="GO:0016989">
    <property type="term" value="F:sigma factor antagonist activity"/>
    <property type="evidence" value="ECO:0007669"/>
    <property type="project" value="TreeGrafter"/>
</dbReference>
<proteinExistence type="predicted"/>
<evidence type="ECO:0000313" key="5">
    <source>
        <dbReference type="Proteomes" id="UP000192756"/>
    </source>
</evidence>